<keyword evidence="2 7" id="KW-0813">Transport</keyword>
<name>A0AAE3ZD32_9ACTN</name>
<proteinExistence type="inferred from homology"/>
<keyword evidence="3" id="KW-1003">Cell membrane</keyword>
<comment type="caution">
    <text evidence="10">The sequence shown here is derived from an EMBL/GenBank/DDBJ whole genome shotgun (WGS) entry which is preliminary data.</text>
</comment>
<feature type="domain" description="ABC transmembrane type-1" evidence="9">
    <location>
        <begin position="121"/>
        <end position="320"/>
    </location>
</feature>
<feature type="transmembrane region" description="Helical" evidence="7">
    <location>
        <begin position="244"/>
        <end position="264"/>
    </location>
</feature>
<sequence length="332" mass="35355">MTDSAETRNRGGTTAATVETATETESKAPTTQGGKTSASQDEKQRGLWGDAWQDLRRRPLFIIGSVIVVLLVAIAAFPGLFAPGDPNAQNLTLARQGPSTGAWFGYDTLGRNIYTRVIHGARASIVVGVLATLLAVLIGSLVGLISGYFGNKTDSFLSRFAEIFLGLPFVLGAIVILSVFNAGIAGAPSTVRIMTQVIVTIGVLAWPICMRIMRSAAIAAKQQDYVKAAKALGASHSRIIFKHVLPNCLAPVMVYATIALGQFIGLEATLSYLGLGLQYPVVSWGMMISDSQQYIISTPHMLLFPAGFLVVTVLAFVMLGDAVRDALDPKQR</sequence>
<dbReference type="InterPro" id="IPR000515">
    <property type="entry name" value="MetI-like"/>
</dbReference>
<keyword evidence="5 7" id="KW-1133">Transmembrane helix</keyword>
<evidence type="ECO:0000256" key="7">
    <source>
        <dbReference type="RuleBase" id="RU363032"/>
    </source>
</evidence>
<dbReference type="AlphaFoldDB" id="A0AAE3ZD32"/>
<feature type="compositionally biased region" description="Polar residues" evidence="8">
    <location>
        <begin position="27"/>
        <end position="39"/>
    </location>
</feature>
<comment type="similarity">
    <text evidence="7">Belongs to the binding-protein-dependent transport system permease family.</text>
</comment>
<keyword evidence="11" id="KW-1185">Reference proteome</keyword>
<dbReference type="EMBL" id="JAVDXW010000001">
    <property type="protein sequence ID" value="MDR7302691.1"/>
    <property type="molecule type" value="Genomic_DNA"/>
</dbReference>
<dbReference type="PANTHER" id="PTHR43386:SF6">
    <property type="entry name" value="ABC TRANSPORTER PERMEASE PROTEIN"/>
    <property type="match status" value="1"/>
</dbReference>
<dbReference type="GO" id="GO:0005886">
    <property type="term" value="C:plasma membrane"/>
    <property type="evidence" value="ECO:0007669"/>
    <property type="project" value="UniProtKB-SubCell"/>
</dbReference>
<keyword evidence="6 7" id="KW-0472">Membrane</keyword>
<dbReference type="Proteomes" id="UP001180845">
    <property type="component" value="Unassembled WGS sequence"/>
</dbReference>
<dbReference type="PROSITE" id="PS50928">
    <property type="entry name" value="ABC_TM1"/>
    <property type="match status" value="1"/>
</dbReference>
<dbReference type="CDD" id="cd06261">
    <property type="entry name" value="TM_PBP2"/>
    <property type="match status" value="1"/>
</dbReference>
<evidence type="ECO:0000256" key="6">
    <source>
        <dbReference type="ARBA" id="ARBA00023136"/>
    </source>
</evidence>
<dbReference type="InterPro" id="IPR025966">
    <property type="entry name" value="OppC_N"/>
</dbReference>
<dbReference type="Pfam" id="PF12911">
    <property type="entry name" value="OppC_N"/>
    <property type="match status" value="1"/>
</dbReference>
<keyword evidence="4 7" id="KW-0812">Transmembrane</keyword>
<evidence type="ECO:0000256" key="2">
    <source>
        <dbReference type="ARBA" id="ARBA00022448"/>
    </source>
</evidence>
<feature type="transmembrane region" description="Helical" evidence="7">
    <location>
        <begin position="125"/>
        <end position="151"/>
    </location>
</feature>
<comment type="subcellular location">
    <subcellularLocation>
        <location evidence="1 7">Cell membrane</location>
        <topology evidence="1 7">Multi-pass membrane protein</topology>
    </subcellularLocation>
</comment>
<evidence type="ECO:0000256" key="8">
    <source>
        <dbReference type="SAM" id="MobiDB-lite"/>
    </source>
</evidence>
<dbReference type="SUPFAM" id="SSF161098">
    <property type="entry name" value="MetI-like"/>
    <property type="match status" value="1"/>
</dbReference>
<feature type="transmembrane region" description="Helical" evidence="7">
    <location>
        <begin position="193"/>
        <end position="213"/>
    </location>
</feature>
<evidence type="ECO:0000313" key="10">
    <source>
        <dbReference type="EMBL" id="MDR7302691.1"/>
    </source>
</evidence>
<protein>
    <submittedName>
        <fullName evidence="10">Oligopeptide transport system permease protein</fullName>
    </submittedName>
</protein>
<dbReference type="PANTHER" id="PTHR43386">
    <property type="entry name" value="OLIGOPEPTIDE TRANSPORT SYSTEM PERMEASE PROTEIN APPC"/>
    <property type="match status" value="1"/>
</dbReference>
<gene>
    <name evidence="10" type="ORF">JOF55_002872</name>
</gene>
<feature type="compositionally biased region" description="Low complexity" evidence="8">
    <location>
        <begin position="13"/>
        <end position="23"/>
    </location>
</feature>
<dbReference type="Gene3D" id="1.10.3720.10">
    <property type="entry name" value="MetI-like"/>
    <property type="match status" value="1"/>
</dbReference>
<dbReference type="Pfam" id="PF00528">
    <property type="entry name" value="BPD_transp_1"/>
    <property type="match status" value="1"/>
</dbReference>
<accession>A0AAE3ZD32</accession>
<dbReference type="InterPro" id="IPR050366">
    <property type="entry name" value="BP-dependent_transpt_permease"/>
</dbReference>
<evidence type="ECO:0000313" key="11">
    <source>
        <dbReference type="Proteomes" id="UP001180845"/>
    </source>
</evidence>
<organism evidence="10 11">
    <name type="scientific">Haloactinomyces albus</name>
    <dbReference type="NCBI Taxonomy" id="1352928"/>
    <lineage>
        <taxon>Bacteria</taxon>
        <taxon>Bacillati</taxon>
        <taxon>Actinomycetota</taxon>
        <taxon>Actinomycetes</taxon>
        <taxon>Actinopolysporales</taxon>
        <taxon>Actinopolysporaceae</taxon>
        <taxon>Haloactinomyces</taxon>
    </lineage>
</organism>
<feature type="transmembrane region" description="Helical" evidence="7">
    <location>
        <begin position="301"/>
        <end position="320"/>
    </location>
</feature>
<dbReference type="RefSeq" id="WP_310274437.1">
    <property type="nucleotide sequence ID" value="NZ_JAVDXW010000001.1"/>
</dbReference>
<feature type="region of interest" description="Disordered" evidence="8">
    <location>
        <begin position="1"/>
        <end position="43"/>
    </location>
</feature>
<dbReference type="GO" id="GO:0055085">
    <property type="term" value="P:transmembrane transport"/>
    <property type="evidence" value="ECO:0007669"/>
    <property type="project" value="InterPro"/>
</dbReference>
<evidence type="ECO:0000256" key="1">
    <source>
        <dbReference type="ARBA" id="ARBA00004651"/>
    </source>
</evidence>
<evidence type="ECO:0000256" key="5">
    <source>
        <dbReference type="ARBA" id="ARBA00022989"/>
    </source>
</evidence>
<feature type="transmembrane region" description="Helical" evidence="7">
    <location>
        <begin position="163"/>
        <end position="187"/>
    </location>
</feature>
<evidence type="ECO:0000259" key="9">
    <source>
        <dbReference type="PROSITE" id="PS50928"/>
    </source>
</evidence>
<reference evidence="10" key="1">
    <citation type="submission" date="2023-07" db="EMBL/GenBank/DDBJ databases">
        <title>Sequencing the genomes of 1000 actinobacteria strains.</title>
        <authorList>
            <person name="Klenk H.-P."/>
        </authorList>
    </citation>
    <scope>NUCLEOTIDE SEQUENCE</scope>
    <source>
        <strain evidence="10">DSM 45977</strain>
    </source>
</reference>
<dbReference type="InterPro" id="IPR035906">
    <property type="entry name" value="MetI-like_sf"/>
</dbReference>
<feature type="transmembrane region" description="Helical" evidence="7">
    <location>
        <begin position="60"/>
        <end position="81"/>
    </location>
</feature>
<evidence type="ECO:0000256" key="3">
    <source>
        <dbReference type="ARBA" id="ARBA00022475"/>
    </source>
</evidence>
<evidence type="ECO:0000256" key="4">
    <source>
        <dbReference type="ARBA" id="ARBA00022692"/>
    </source>
</evidence>